<evidence type="ECO:0000256" key="1">
    <source>
        <dbReference type="ARBA" id="ARBA00008761"/>
    </source>
</evidence>
<evidence type="ECO:0000313" key="11">
    <source>
        <dbReference type="EMBL" id="MFD1125231.1"/>
    </source>
</evidence>
<feature type="domain" description="Probable transposase IS891/IS1136/IS1341" evidence="8">
    <location>
        <begin position="166"/>
        <end position="301"/>
    </location>
</feature>
<dbReference type="NCBIfam" id="TIGR01766">
    <property type="entry name" value="IS200/IS605 family accessory protein TnpB-like domain"/>
    <property type="match status" value="1"/>
</dbReference>
<keyword evidence="11" id="KW-0378">Hydrolase</keyword>
<evidence type="ECO:0000256" key="3">
    <source>
        <dbReference type="ARBA" id="ARBA00022578"/>
    </source>
</evidence>
<protein>
    <submittedName>
        <fullName evidence="11">RNA-guided endonuclease InsQ/TnpB family protein</fullName>
    </submittedName>
</protein>
<keyword evidence="11" id="KW-0540">Nuclease</keyword>
<evidence type="ECO:0000256" key="6">
    <source>
        <dbReference type="ARBA" id="ARBA00023125"/>
    </source>
</evidence>
<keyword evidence="6" id="KW-0238">DNA-binding</keyword>
<accession>A0ABW3PJ51</accession>
<comment type="similarity">
    <text evidence="1">In the C-terminal section; belongs to the transposase 35 family.</text>
</comment>
<organism evidence="11 12">
    <name type="scientific">Lentilactobacillus raoultii</name>
    <dbReference type="NCBI Taxonomy" id="1987503"/>
    <lineage>
        <taxon>Bacteria</taxon>
        <taxon>Bacillati</taxon>
        <taxon>Bacillota</taxon>
        <taxon>Bacilli</taxon>
        <taxon>Lactobacillales</taxon>
        <taxon>Lactobacillaceae</taxon>
        <taxon>Lentilactobacillus</taxon>
    </lineage>
</organism>
<sequence length="403" mass="47331">MLKGVKLRLYPKPDQVIQLWQLFGNDRFVWNQLLAMMNQRYENNPELKRLNRYQLDYLLPALKIEYPFLKLSDSSSLQVVTRNLNQAWVNFFQDKSHQVGKPRFHSRHYPRQSYTGKSTVQVIAKRYLKIPKLGYVKTSKTGCLKDGQIKQYTLSHDATGRYYLAIQLECPEPQPLPKTHRVVGLDLGLAHLVTTSDGQQFPTLKADWLTRQATLWQRKYQRRKNQATKWARQWNHDQRHFTDRDVFDYQNWQRAQQIKARYQGRVAQQRLNYLHQLSTELVKKYDVIVIEDLKVKNLQKNHRLARSIANAGWYQFRQMLTYKCDWYGKQLIVVNPRYTSQQCSNCGFQSGQKPLAIREWTCSQCQTHHDRDINAAVNIRQAGLKLNATGSGRTLVTKSGSVS</sequence>
<evidence type="ECO:0000313" key="12">
    <source>
        <dbReference type="Proteomes" id="UP001597156"/>
    </source>
</evidence>
<evidence type="ECO:0000256" key="7">
    <source>
        <dbReference type="ARBA" id="ARBA00023172"/>
    </source>
</evidence>
<dbReference type="NCBIfam" id="NF040570">
    <property type="entry name" value="guided_TnpB"/>
    <property type="match status" value="1"/>
</dbReference>
<dbReference type="RefSeq" id="WP_121978151.1">
    <property type="nucleotide sequence ID" value="NZ_JBHTLH010000019.1"/>
</dbReference>
<dbReference type="Pfam" id="PF07282">
    <property type="entry name" value="Cas12f1-like_TNB"/>
    <property type="match status" value="1"/>
</dbReference>
<proteinExistence type="inferred from homology"/>
<evidence type="ECO:0000259" key="10">
    <source>
        <dbReference type="Pfam" id="PF12323"/>
    </source>
</evidence>
<keyword evidence="11" id="KW-0255">Endonuclease</keyword>
<dbReference type="Proteomes" id="UP001597156">
    <property type="component" value="Unassembled WGS sequence"/>
</dbReference>
<dbReference type="InterPro" id="IPR051399">
    <property type="entry name" value="RNA-guided_DNA_endo/Transpos"/>
</dbReference>
<dbReference type="InterPro" id="IPR021027">
    <property type="entry name" value="Transposase_put_HTH"/>
</dbReference>
<evidence type="ECO:0000259" key="9">
    <source>
        <dbReference type="Pfam" id="PF07282"/>
    </source>
</evidence>
<evidence type="ECO:0000256" key="2">
    <source>
        <dbReference type="ARBA" id="ARBA00011044"/>
    </source>
</evidence>
<evidence type="ECO:0000259" key="8">
    <source>
        <dbReference type="Pfam" id="PF01385"/>
    </source>
</evidence>
<keyword evidence="5" id="KW-0862">Zinc</keyword>
<feature type="domain" description="Cas12f1-like TNB" evidence="9">
    <location>
        <begin position="313"/>
        <end position="379"/>
    </location>
</feature>
<comment type="similarity">
    <text evidence="2">In the N-terminal section; belongs to the transposase 2 family.</text>
</comment>
<reference evidence="12" key="1">
    <citation type="journal article" date="2019" name="Int. J. Syst. Evol. Microbiol.">
        <title>The Global Catalogue of Microorganisms (GCM) 10K type strain sequencing project: providing services to taxonomists for standard genome sequencing and annotation.</title>
        <authorList>
            <consortium name="The Broad Institute Genomics Platform"/>
            <consortium name="The Broad Institute Genome Sequencing Center for Infectious Disease"/>
            <person name="Wu L."/>
            <person name="Ma J."/>
        </authorList>
    </citation>
    <scope>NUCLEOTIDE SEQUENCE [LARGE SCALE GENOMIC DNA]</scope>
    <source>
        <strain evidence="12">CCUG 71848</strain>
    </source>
</reference>
<keyword evidence="7" id="KW-0233">DNA recombination</keyword>
<evidence type="ECO:0000256" key="5">
    <source>
        <dbReference type="ARBA" id="ARBA00022833"/>
    </source>
</evidence>
<dbReference type="InterPro" id="IPR010095">
    <property type="entry name" value="Cas12f1-like_TNB"/>
</dbReference>
<dbReference type="PANTHER" id="PTHR30405">
    <property type="entry name" value="TRANSPOSASE"/>
    <property type="match status" value="1"/>
</dbReference>
<dbReference type="InterPro" id="IPR001959">
    <property type="entry name" value="Transposase"/>
</dbReference>
<keyword evidence="3" id="KW-0815">Transposition</keyword>
<feature type="domain" description="Transposase putative helix-turn-helix" evidence="10">
    <location>
        <begin position="1"/>
        <end position="44"/>
    </location>
</feature>
<evidence type="ECO:0000256" key="4">
    <source>
        <dbReference type="ARBA" id="ARBA00022723"/>
    </source>
</evidence>
<keyword evidence="12" id="KW-1185">Reference proteome</keyword>
<comment type="caution">
    <text evidence="11">The sequence shown here is derived from an EMBL/GenBank/DDBJ whole genome shotgun (WGS) entry which is preliminary data.</text>
</comment>
<dbReference type="Pfam" id="PF12323">
    <property type="entry name" value="HTH_OrfB_IS605"/>
    <property type="match status" value="1"/>
</dbReference>
<keyword evidence="4" id="KW-0479">Metal-binding</keyword>
<name>A0ABW3PJ51_9LACO</name>
<gene>
    <name evidence="11" type="ORF">ACFQ22_07675</name>
</gene>
<dbReference type="GO" id="GO:0004519">
    <property type="term" value="F:endonuclease activity"/>
    <property type="evidence" value="ECO:0007669"/>
    <property type="project" value="UniProtKB-KW"/>
</dbReference>
<dbReference type="Pfam" id="PF01385">
    <property type="entry name" value="OrfB_IS605"/>
    <property type="match status" value="1"/>
</dbReference>
<dbReference type="EMBL" id="JBHTLH010000019">
    <property type="protein sequence ID" value="MFD1125231.1"/>
    <property type="molecule type" value="Genomic_DNA"/>
</dbReference>
<dbReference type="PANTHER" id="PTHR30405:SF25">
    <property type="entry name" value="RNA-GUIDED DNA ENDONUCLEASE INSQ-RELATED"/>
    <property type="match status" value="1"/>
</dbReference>